<protein>
    <submittedName>
        <fullName evidence="2">Uncharacterized protein</fullName>
    </submittedName>
</protein>
<dbReference type="Proteomes" id="UP000007963">
    <property type="component" value="Unassembled WGS sequence"/>
</dbReference>
<reference evidence="3" key="1">
    <citation type="submission" date="2005-09" db="EMBL/GenBank/DDBJ databases">
        <title>Annotation of the Aspergillus terreus NIH2624 genome.</title>
        <authorList>
            <person name="Birren B.W."/>
            <person name="Lander E.S."/>
            <person name="Galagan J.E."/>
            <person name="Nusbaum C."/>
            <person name="Devon K."/>
            <person name="Henn M."/>
            <person name="Ma L.-J."/>
            <person name="Jaffe D.B."/>
            <person name="Butler J."/>
            <person name="Alvarez P."/>
            <person name="Gnerre S."/>
            <person name="Grabherr M."/>
            <person name="Kleber M."/>
            <person name="Mauceli E.W."/>
            <person name="Brockman W."/>
            <person name="Rounsley S."/>
            <person name="Young S.K."/>
            <person name="LaButti K."/>
            <person name="Pushparaj V."/>
            <person name="DeCaprio D."/>
            <person name="Crawford M."/>
            <person name="Koehrsen M."/>
            <person name="Engels R."/>
            <person name="Montgomery P."/>
            <person name="Pearson M."/>
            <person name="Howarth C."/>
            <person name="Larson L."/>
            <person name="Luoma S."/>
            <person name="White J."/>
            <person name="Alvarado L."/>
            <person name="Kodira C.D."/>
            <person name="Zeng Q."/>
            <person name="Oleary S."/>
            <person name="Yandava C."/>
            <person name="Denning D.W."/>
            <person name="Nierman W.C."/>
            <person name="Milne T."/>
            <person name="Madden K."/>
        </authorList>
    </citation>
    <scope>NUCLEOTIDE SEQUENCE [LARGE SCALE GENOMIC DNA]</scope>
    <source>
        <strain evidence="3">NIH 2624 / FGSC A1156</strain>
    </source>
</reference>
<dbReference type="OrthoDB" id="4384211at2759"/>
<dbReference type="HOGENOM" id="CLU_1124305_0_0_1"/>
<accession>Q0D1W1</accession>
<dbReference type="AlphaFoldDB" id="Q0D1W1"/>
<dbReference type="VEuPathDB" id="FungiDB:ATEG_00073"/>
<sequence>MASSSHTSGDSMADLLASPPRTSMQIRGTHKTSKVIDVVDFDLWIDCARVAEIKSGQFLTCDPRDYRHWELSTGEHNRGFQAISEDWLDEWLRNSGDNCRWTLRKIVRMSDDECRGIKVHIESLARQIAYCGSVDVVFHGLTMEDHTMSLSQTVEGQRAELRVEWSWAHLFTPQDTSRDHCIMNAMVDRTKGFVSFDNPGPSYGMSPFRRAIKPGSRIVSGERDAVGVKHSVRIFSPWGSEE</sequence>
<evidence type="ECO:0000313" key="3">
    <source>
        <dbReference type="Proteomes" id="UP000007963"/>
    </source>
</evidence>
<dbReference type="RefSeq" id="XP_001210159.1">
    <property type="nucleotide sequence ID" value="XM_001210159.1"/>
</dbReference>
<dbReference type="GeneID" id="4354829"/>
<dbReference type="OMA" id="LWIDCSK"/>
<proteinExistence type="predicted"/>
<organism evidence="2 3">
    <name type="scientific">Aspergillus terreus (strain NIH 2624 / FGSC A1156)</name>
    <dbReference type="NCBI Taxonomy" id="341663"/>
    <lineage>
        <taxon>Eukaryota</taxon>
        <taxon>Fungi</taxon>
        <taxon>Dikarya</taxon>
        <taxon>Ascomycota</taxon>
        <taxon>Pezizomycotina</taxon>
        <taxon>Eurotiomycetes</taxon>
        <taxon>Eurotiomycetidae</taxon>
        <taxon>Eurotiales</taxon>
        <taxon>Aspergillaceae</taxon>
        <taxon>Aspergillus</taxon>
        <taxon>Aspergillus subgen. Circumdati</taxon>
    </lineage>
</organism>
<evidence type="ECO:0000256" key="1">
    <source>
        <dbReference type="SAM" id="MobiDB-lite"/>
    </source>
</evidence>
<dbReference type="EMBL" id="CH476594">
    <property type="protein sequence ID" value="EAU38719.1"/>
    <property type="molecule type" value="Genomic_DNA"/>
</dbReference>
<gene>
    <name evidence="2" type="ORF">ATEG_00073</name>
</gene>
<feature type="compositionally biased region" description="Polar residues" evidence="1">
    <location>
        <begin position="1"/>
        <end position="10"/>
    </location>
</feature>
<feature type="region of interest" description="Disordered" evidence="1">
    <location>
        <begin position="1"/>
        <end position="24"/>
    </location>
</feature>
<name>Q0D1W1_ASPTN</name>
<evidence type="ECO:0000313" key="2">
    <source>
        <dbReference type="EMBL" id="EAU38719.1"/>
    </source>
</evidence>